<evidence type="ECO:0000313" key="3">
    <source>
        <dbReference type="EMBL" id="KUF41251.1"/>
    </source>
</evidence>
<dbReference type="OrthoDB" id="8797224at2"/>
<protein>
    <recommendedName>
        <fullName evidence="6">Twin-arginine translocation signal domain-containing protein</fullName>
    </recommendedName>
</protein>
<dbReference type="RefSeq" id="WP_054066552.1">
    <property type="nucleotide sequence ID" value="NZ_CP020121.1"/>
</dbReference>
<dbReference type="EMBL" id="LPXH01000025">
    <property type="protein sequence ID" value="KUF41251.1"/>
    <property type="molecule type" value="Genomic_DNA"/>
</dbReference>
<dbReference type="Proteomes" id="UP000242792">
    <property type="component" value="Chromosome"/>
</dbReference>
<feature type="signal peptide" evidence="1">
    <location>
        <begin position="1"/>
        <end position="27"/>
    </location>
</feature>
<reference evidence="3 4" key="1">
    <citation type="submission" date="2015-12" db="EMBL/GenBank/DDBJ databases">
        <title>Complete genome sequence of a multi-drug resistant strain Acidovorax sp. 12322-1.</title>
        <authorList>
            <person name="Ming D."/>
            <person name="Wang M."/>
            <person name="Hu S."/>
            <person name="Zhou Y."/>
            <person name="Jiang T."/>
        </authorList>
    </citation>
    <scope>NUCLEOTIDE SEQUENCE [LARGE SCALE GENOMIC DNA]</scope>
    <source>
        <strain evidence="3 4">12322-1</strain>
    </source>
</reference>
<organism evidence="3 4">
    <name type="scientific">Comamonas kerstersii</name>
    <dbReference type="NCBI Taxonomy" id="225992"/>
    <lineage>
        <taxon>Bacteria</taxon>
        <taxon>Pseudomonadati</taxon>
        <taxon>Pseudomonadota</taxon>
        <taxon>Betaproteobacteria</taxon>
        <taxon>Burkholderiales</taxon>
        <taxon>Comamonadaceae</taxon>
        <taxon>Comamonas</taxon>
    </lineage>
</organism>
<dbReference type="EMBL" id="CP020121">
    <property type="protein sequence ID" value="AQZ99905.1"/>
    <property type="molecule type" value="Genomic_DNA"/>
</dbReference>
<accession>A0A0W7Z1V6</accession>
<dbReference type="KEGG" id="cke:B5M06_10285"/>
<dbReference type="GeneID" id="83039709"/>
<evidence type="ECO:0000313" key="2">
    <source>
        <dbReference type="EMBL" id="AQZ99905.1"/>
    </source>
</evidence>
<evidence type="ECO:0000256" key="1">
    <source>
        <dbReference type="SAM" id="SignalP"/>
    </source>
</evidence>
<dbReference type="STRING" id="225992.B5M06_10285"/>
<proteinExistence type="predicted"/>
<evidence type="ECO:0000313" key="4">
    <source>
        <dbReference type="Proteomes" id="UP000053300"/>
    </source>
</evidence>
<sequence length="165" mass="17159">MHTNRRAFLQTLTAAGFALTGMGLAQASTGKPAAAAGQEVLAITSATHGHALEAAFVQGAQSVAARVQHSQLLGFDSASFQQLHTMLHDQQDTLLVGLLDDASATLVLDLVRSAGGRVLSEEHHRIAADATGWAQQLGQTLVSGQSHAAPAQPGHESRVALRCLI</sequence>
<keyword evidence="1" id="KW-0732">Signal</keyword>
<dbReference type="Proteomes" id="UP000053300">
    <property type="component" value="Unassembled WGS sequence"/>
</dbReference>
<dbReference type="InterPro" id="IPR006311">
    <property type="entry name" value="TAT_signal"/>
</dbReference>
<evidence type="ECO:0008006" key="6">
    <source>
        <dbReference type="Google" id="ProtNLM"/>
    </source>
</evidence>
<evidence type="ECO:0000313" key="5">
    <source>
        <dbReference type="Proteomes" id="UP000242792"/>
    </source>
</evidence>
<accession>A0A1V0BIX4</accession>
<accession>A0A1V3TJA8</accession>
<dbReference type="PROSITE" id="PS51318">
    <property type="entry name" value="TAT"/>
    <property type="match status" value="1"/>
</dbReference>
<keyword evidence="4" id="KW-1185">Reference proteome</keyword>
<gene>
    <name evidence="3" type="ORF">AS359_08860</name>
    <name evidence="2" type="ORF">B5M06_10285</name>
</gene>
<name>A0A0W7Z1V6_9BURK</name>
<reference evidence="2 5" key="2">
    <citation type="submission" date="2017-03" db="EMBL/GenBank/DDBJ databases">
        <title>Rapid Whole Genome Sequencing of Comamonas kerstersii Causing Continuous ambulatory Peritoneal Dialysis-Associated Peritonitis.</title>
        <authorList>
            <person name="Zheng B."/>
        </authorList>
    </citation>
    <scope>NUCLEOTIDE SEQUENCE [LARGE SCALE GENOMIC DNA]</scope>
    <source>
        <strain evidence="2 5">8943</strain>
    </source>
</reference>
<dbReference type="AlphaFoldDB" id="A0A0W7Z1V6"/>
<feature type="chain" id="PRO_5036003251" description="Twin-arginine translocation signal domain-containing protein" evidence="1">
    <location>
        <begin position="28"/>
        <end position="165"/>
    </location>
</feature>